<gene>
    <name evidence="6" type="ORF">WMO25_00340</name>
</gene>
<sequence>MSNFKKDILHENEDKSDVRLNRFLSDAGFCSRREADRLIEAGRVTVDGTKAELGTRVRPGQVVKVGSKVVRQNDRMVLIAFNKPRGIVCTTDRVREKNNIIDYIHYPERIYPIGRLDKDSEGLILLTNDGTIVNHILKASQYHEKEYIVRVNKKITDEFIQGMSKGVPILDTVTRPCMLRRIDDYTFSIILTQGLNRQIRYMCRHFDYHVTKLKRVRIMNIRLGSLPVGKWRDVTAEELEQLKRQFIANDRRNQSKRRKSR</sequence>
<dbReference type="PROSITE" id="PS50889">
    <property type="entry name" value="S4"/>
    <property type="match status" value="1"/>
</dbReference>
<dbReference type="NCBIfam" id="TIGR00093">
    <property type="entry name" value="pseudouridine synthase"/>
    <property type="match status" value="1"/>
</dbReference>
<dbReference type="InterPro" id="IPR002942">
    <property type="entry name" value="S4_RNA-bd"/>
</dbReference>
<proteinExistence type="inferred from homology"/>
<comment type="similarity">
    <text evidence="1 4">Belongs to the pseudouridine synthase RsuA family.</text>
</comment>
<dbReference type="InterPro" id="IPR020094">
    <property type="entry name" value="TruA/RsuA/RluB/E/F_N"/>
</dbReference>
<protein>
    <recommendedName>
        <fullName evidence="4">Pseudouridine synthase</fullName>
        <ecNumber evidence="4">5.4.99.-</ecNumber>
    </recommendedName>
</protein>
<dbReference type="InterPro" id="IPR042092">
    <property type="entry name" value="PsdUridine_s_RsuA/RluB/E/F_cat"/>
</dbReference>
<dbReference type="PANTHER" id="PTHR47683:SF2">
    <property type="entry name" value="RNA-BINDING S4 DOMAIN-CONTAINING PROTEIN"/>
    <property type="match status" value="1"/>
</dbReference>
<dbReference type="InterPro" id="IPR006145">
    <property type="entry name" value="PsdUridine_synth_RsuA/RluA"/>
</dbReference>
<evidence type="ECO:0000256" key="4">
    <source>
        <dbReference type="RuleBase" id="RU003887"/>
    </source>
</evidence>
<dbReference type="Gene3D" id="3.10.290.10">
    <property type="entry name" value="RNA-binding S4 domain"/>
    <property type="match status" value="1"/>
</dbReference>
<dbReference type="Pfam" id="PF00849">
    <property type="entry name" value="PseudoU_synth_2"/>
    <property type="match status" value="1"/>
</dbReference>
<keyword evidence="7" id="KW-1185">Reference proteome</keyword>
<dbReference type="SUPFAM" id="SSF55120">
    <property type="entry name" value="Pseudouridine synthase"/>
    <property type="match status" value="1"/>
</dbReference>
<dbReference type="InterPro" id="IPR036986">
    <property type="entry name" value="S4_RNA-bd_sf"/>
</dbReference>
<evidence type="ECO:0000256" key="3">
    <source>
        <dbReference type="PROSITE-ProRule" id="PRU00182"/>
    </source>
</evidence>
<reference evidence="6 7" key="1">
    <citation type="submission" date="2024-03" db="EMBL/GenBank/DDBJ databases">
        <title>Human intestinal bacterial collection.</title>
        <authorList>
            <person name="Pauvert C."/>
            <person name="Hitch T.C.A."/>
            <person name="Clavel T."/>
        </authorList>
    </citation>
    <scope>NUCLEOTIDE SEQUENCE [LARGE SCALE GENOMIC DNA]</scope>
    <source>
        <strain evidence="6 7">CLA-AA-H190</strain>
    </source>
</reference>
<organism evidence="6 7">
    <name type="scientific">Coprococcus intestinihominis</name>
    <dbReference type="NCBI Taxonomy" id="3133154"/>
    <lineage>
        <taxon>Bacteria</taxon>
        <taxon>Bacillati</taxon>
        <taxon>Bacillota</taxon>
        <taxon>Clostridia</taxon>
        <taxon>Lachnospirales</taxon>
        <taxon>Lachnospiraceae</taxon>
        <taxon>Coprococcus</taxon>
    </lineage>
</organism>
<dbReference type="Pfam" id="PF01479">
    <property type="entry name" value="S4"/>
    <property type="match status" value="1"/>
</dbReference>
<name>A0ABV1B0M4_9FIRM</name>
<dbReference type="SUPFAM" id="SSF55174">
    <property type="entry name" value="Alpha-L RNA-binding motif"/>
    <property type="match status" value="1"/>
</dbReference>
<dbReference type="Gene3D" id="3.30.70.1560">
    <property type="entry name" value="Alpha-L RNA-binding motif"/>
    <property type="match status" value="1"/>
</dbReference>
<dbReference type="InterPro" id="IPR018496">
    <property type="entry name" value="PsdUridine_synth_RsuA/RluB_CS"/>
</dbReference>
<evidence type="ECO:0000313" key="7">
    <source>
        <dbReference type="Proteomes" id="UP001469749"/>
    </source>
</evidence>
<dbReference type="Proteomes" id="UP001469749">
    <property type="component" value="Unassembled WGS sequence"/>
</dbReference>
<dbReference type="CDD" id="cd00165">
    <property type="entry name" value="S4"/>
    <property type="match status" value="1"/>
</dbReference>
<keyword evidence="3" id="KW-0694">RNA-binding</keyword>
<dbReference type="PANTHER" id="PTHR47683">
    <property type="entry name" value="PSEUDOURIDINE SYNTHASE FAMILY PROTEIN-RELATED"/>
    <property type="match status" value="1"/>
</dbReference>
<keyword evidence="2 4" id="KW-0413">Isomerase</keyword>
<evidence type="ECO:0000313" key="6">
    <source>
        <dbReference type="EMBL" id="MEQ2363540.1"/>
    </source>
</evidence>
<evidence type="ECO:0000256" key="2">
    <source>
        <dbReference type="ARBA" id="ARBA00023235"/>
    </source>
</evidence>
<dbReference type="EC" id="5.4.99.-" evidence="4"/>
<feature type="domain" description="RNA-binding S4" evidence="5">
    <location>
        <begin position="18"/>
        <end position="75"/>
    </location>
</feature>
<dbReference type="PROSITE" id="PS01149">
    <property type="entry name" value="PSI_RSU"/>
    <property type="match status" value="1"/>
</dbReference>
<dbReference type="RefSeq" id="WP_349083253.1">
    <property type="nucleotide sequence ID" value="NZ_JBBMEK010000002.1"/>
</dbReference>
<dbReference type="InterPro" id="IPR050343">
    <property type="entry name" value="RsuA_PseudoU_synthase"/>
</dbReference>
<dbReference type="InterPro" id="IPR020103">
    <property type="entry name" value="PsdUridine_synth_cat_dom_sf"/>
</dbReference>
<comment type="caution">
    <text evidence="6">The sequence shown here is derived from an EMBL/GenBank/DDBJ whole genome shotgun (WGS) entry which is preliminary data.</text>
</comment>
<evidence type="ECO:0000256" key="1">
    <source>
        <dbReference type="ARBA" id="ARBA00008348"/>
    </source>
</evidence>
<dbReference type="Gene3D" id="3.30.70.580">
    <property type="entry name" value="Pseudouridine synthase I, catalytic domain, N-terminal subdomain"/>
    <property type="match status" value="1"/>
</dbReference>
<dbReference type="CDD" id="cd02554">
    <property type="entry name" value="PseudoU_synth_RluF"/>
    <property type="match status" value="1"/>
</dbReference>
<dbReference type="EMBL" id="JBBMEK010000002">
    <property type="protein sequence ID" value="MEQ2363540.1"/>
    <property type="molecule type" value="Genomic_DNA"/>
</dbReference>
<dbReference type="InterPro" id="IPR000748">
    <property type="entry name" value="PsdUridine_synth_RsuA/RluB/E/F"/>
</dbReference>
<evidence type="ECO:0000259" key="5">
    <source>
        <dbReference type="SMART" id="SM00363"/>
    </source>
</evidence>
<dbReference type="SMART" id="SM00363">
    <property type="entry name" value="S4"/>
    <property type="match status" value="1"/>
</dbReference>
<accession>A0ABV1B0M4</accession>